<protein>
    <submittedName>
        <fullName evidence="2">Uncharacterized protein</fullName>
    </submittedName>
</protein>
<evidence type="ECO:0000313" key="3">
    <source>
        <dbReference type="Proteomes" id="UP000632125"/>
    </source>
</evidence>
<comment type="caution">
    <text evidence="2">The sequence shown here is derived from an EMBL/GenBank/DDBJ whole genome shotgun (WGS) entry which is preliminary data.</text>
</comment>
<feature type="chain" id="PRO_5036966743" evidence="1">
    <location>
        <begin position="29"/>
        <end position="300"/>
    </location>
</feature>
<dbReference type="RefSeq" id="WP_190857502.1">
    <property type="nucleotide sequence ID" value="NZ_JACXIY010000001.1"/>
</dbReference>
<evidence type="ECO:0000256" key="1">
    <source>
        <dbReference type="SAM" id="SignalP"/>
    </source>
</evidence>
<gene>
    <name evidence="2" type="ORF">IDH41_01195</name>
</gene>
<sequence>MKKKWVTMGAVFGIGAVMLTASGLSAMASTSGYEAYKSAVKNVHSAASMTTGGTITVTDNGRTVLSADLTAKINHDRDAMSAAVTVGDGSEEHTMNMYRQDGQIILDDGKSGVYKRIETGGEHWKKDGGQHVGPPAHAERIIDALMGSLKDLATVEATADGGKLASLHLSGSQIPAVANAVGSLFVSNMSNGEHGAHWGGEAAQNPMHPNWTANWPKLTDQISVEQIELDADINPSNYLERQEAEIVITGKDESGASHEVVITVDVDLSGFNETVPDAIDLTGKQVETIRNEENGPPWAH</sequence>
<keyword evidence="3" id="KW-1185">Reference proteome</keyword>
<dbReference type="EMBL" id="JACXIY010000001">
    <property type="protein sequence ID" value="MBD2867174.1"/>
    <property type="molecule type" value="Genomic_DNA"/>
</dbReference>
<feature type="signal peptide" evidence="1">
    <location>
        <begin position="1"/>
        <end position="28"/>
    </location>
</feature>
<reference evidence="2" key="1">
    <citation type="submission" date="2020-09" db="EMBL/GenBank/DDBJ databases">
        <title>A novel bacterium of genus Paenibacillus, isolated from South China Sea.</title>
        <authorList>
            <person name="Huang H."/>
            <person name="Mo K."/>
            <person name="Hu Y."/>
        </authorList>
    </citation>
    <scope>NUCLEOTIDE SEQUENCE</scope>
    <source>
        <strain evidence="2">IB182493</strain>
    </source>
</reference>
<evidence type="ECO:0000313" key="2">
    <source>
        <dbReference type="EMBL" id="MBD2867174.1"/>
    </source>
</evidence>
<keyword evidence="1" id="KW-0732">Signal</keyword>
<dbReference type="Proteomes" id="UP000632125">
    <property type="component" value="Unassembled WGS sequence"/>
</dbReference>
<name>A0A927CGQ4_9BACL</name>
<organism evidence="2 3">
    <name type="scientific">Paenibacillus arenilitoris</name>
    <dbReference type="NCBI Taxonomy" id="2772299"/>
    <lineage>
        <taxon>Bacteria</taxon>
        <taxon>Bacillati</taxon>
        <taxon>Bacillota</taxon>
        <taxon>Bacilli</taxon>
        <taxon>Bacillales</taxon>
        <taxon>Paenibacillaceae</taxon>
        <taxon>Paenibacillus</taxon>
    </lineage>
</organism>
<proteinExistence type="predicted"/>
<accession>A0A927CGQ4</accession>
<dbReference type="AlphaFoldDB" id="A0A927CGQ4"/>